<keyword evidence="1" id="KW-0808">Transferase</keyword>
<reference evidence="7" key="1">
    <citation type="submission" date="2021-01" db="EMBL/GenBank/DDBJ databases">
        <authorList>
            <person name="Corre E."/>
            <person name="Pelletier E."/>
            <person name="Niang G."/>
            <person name="Scheremetjew M."/>
            <person name="Finn R."/>
            <person name="Kale V."/>
            <person name="Holt S."/>
            <person name="Cochrane G."/>
            <person name="Meng A."/>
            <person name="Brown T."/>
            <person name="Cohen L."/>
        </authorList>
    </citation>
    <scope>NUCLEOTIDE SEQUENCE</scope>
    <source>
        <strain evidence="7">RCC3387</strain>
    </source>
</reference>
<dbReference type="InterPro" id="IPR011009">
    <property type="entry name" value="Kinase-like_dom_sf"/>
</dbReference>
<dbReference type="Pfam" id="PF00069">
    <property type="entry name" value="Pkinase"/>
    <property type="match status" value="1"/>
</dbReference>
<keyword evidence="4" id="KW-0067">ATP-binding</keyword>
<evidence type="ECO:0000256" key="2">
    <source>
        <dbReference type="ARBA" id="ARBA00022741"/>
    </source>
</evidence>
<sequence length="295" mass="31672">MDLVPSEQVRSNSSARAFKAQDTGRKQSDDCPCGYLCGSALREGVDGGMFGVVRKAMDRQSGCIFVVKTYALASGQGVLADAQSLRREVQQWAGLRHPHVIEILGFELDDRQLVVQMEYAAVGSLAAFLTGFGPVTGCLLKKIAVGTLEGLRFLHTRTPPVVHGNLRGDNILLDIGFCAKLSDFGCNMFRARSARSLAWTAPEQLKDNEQHGPTCASETAQDIWSFGCVLVEAATADSPCLVGDDAAPMPACPVSDALSPGCQDVAVMCLLRNPADRPSAAELLDHEYFAPKRPD</sequence>
<feature type="domain" description="Protein kinase" evidence="6">
    <location>
        <begin position="39"/>
        <end position="289"/>
    </location>
</feature>
<name>A0A7S2N526_9DINO</name>
<dbReference type="InterPro" id="IPR000719">
    <property type="entry name" value="Prot_kinase_dom"/>
</dbReference>
<keyword evidence="2" id="KW-0547">Nucleotide-binding</keyword>
<evidence type="ECO:0000256" key="1">
    <source>
        <dbReference type="ARBA" id="ARBA00022679"/>
    </source>
</evidence>
<evidence type="ECO:0000313" key="7">
    <source>
        <dbReference type="EMBL" id="CAD9520857.1"/>
    </source>
</evidence>
<feature type="region of interest" description="Disordered" evidence="5">
    <location>
        <begin position="1"/>
        <end position="29"/>
    </location>
</feature>
<evidence type="ECO:0000256" key="5">
    <source>
        <dbReference type="SAM" id="MobiDB-lite"/>
    </source>
</evidence>
<dbReference type="PANTHER" id="PTHR48016:SF56">
    <property type="entry name" value="MAPKK KINASE"/>
    <property type="match status" value="1"/>
</dbReference>
<evidence type="ECO:0000256" key="3">
    <source>
        <dbReference type="ARBA" id="ARBA00022777"/>
    </source>
</evidence>
<dbReference type="Gene3D" id="1.10.510.10">
    <property type="entry name" value="Transferase(Phosphotransferase) domain 1"/>
    <property type="match status" value="1"/>
</dbReference>
<dbReference type="EMBL" id="HBGW01014723">
    <property type="protein sequence ID" value="CAD9520857.1"/>
    <property type="molecule type" value="Transcribed_RNA"/>
</dbReference>
<organism evidence="7">
    <name type="scientific">Zooxanthella nutricula</name>
    <dbReference type="NCBI Taxonomy" id="1333877"/>
    <lineage>
        <taxon>Eukaryota</taxon>
        <taxon>Sar</taxon>
        <taxon>Alveolata</taxon>
        <taxon>Dinophyceae</taxon>
        <taxon>Peridiniales</taxon>
        <taxon>Peridiniales incertae sedis</taxon>
        <taxon>Zooxanthella</taxon>
    </lineage>
</organism>
<gene>
    <name evidence="7" type="ORF">BRAN1462_LOCUS9355</name>
</gene>
<evidence type="ECO:0000256" key="4">
    <source>
        <dbReference type="ARBA" id="ARBA00022840"/>
    </source>
</evidence>
<dbReference type="GO" id="GO:0004672">
    <property type="term" value="F:protein kinase activity"/>
    <property type="evidence" value="ECO:0007669"/>
    <property type="project" value="InterPro"/>
</dbReference>
<dbReference type="PANTHER" id="PTHR48016">
    <property type="entry name" value="MAP KINASE KINASE KINASE SSK2-RELATED-RELATED"/>
    <property type="match status" value="1"/>
</dbReference>
<dbReference type="InterPro" id="IPR050538">
    <property type="entry name" value="MAP_kinase_kinase_kinase"/>
</dbReference>
<dbReference type="GO" id="GO:0005524">
    <property type="term" value="F:ATP binding"/>
    <property type="evidence" value="ECO:0007669"/>
    <property type="project" value="UniProtKB-KW"/>
</dbReference>
<dbReference type="PROSITE" id="PS50011">
    <property type="entry name" value="PROTEIN_KINASE_DOM"/>
    <property type="match status" value="1"/>
</dbReference>
<protein>
    <recommendedName>
        <fullName evidence="6">Protein kinase domain-containing protein</fullName>
    </recommendedName>
</protein>
<dbReference type="SUPFAM" id="SSF56112">
    <property type="entry name" value="Protein kinase-like (PK-like)"/>
    <property type="match status" value="1"/>
</dbReference>
<evidence type="ECO:0000259" key="6">
    <source>
        <dbReference type="PROSITE" id="PS50011"/>
    </source>
</evidence>
<dbReference type="AlphaFoldDB" id="A0A7S2N526"/>
<accession>A0A7S2N526</accession>
<proteinExistence type="predicted"/>
<keyword evidence="3" id="KW-0418">Kinase</keyword>